<evidence type="ECO:0000313" key="2">
    <source>
        <dbReference type="Proteomes" id="UP001380953"/>
    </source>
</evidence>
<dbReference type="Proteomes" id="UP001380953">
    <property type="component" value="Unassembled WGS sequence"/>
</dbReference>
<reference evidence="1" key="1">
    <citation type="submission" date="2024-03" db="EMBL/GenBank/DDBJ databases">
        <title>Whole genome sequecning of epiphytes from Marcgravia umbellata leaves.</title>
        <authorList>
            <person name="Kumar G."/>
            <person name="Savka M.A."/>
        </authorList>
    </citation>
    <scope>NUCLEOTIDE SEQUENCE</scope>
    <source>
        <strain evidence="1">RIT_BL5</strain>
    </source>
</reference>
<name>A0ACC6P9R1_9BACL</name>
<gene>
    <name evidence="1" type="ORF">WKI47_06950</name>
</gene>
<comment type="caution">
    <text evidence="1">The sequence shown here is derived from an EMBL/GenBank/DDBJ whole genome shotgun (WGS) entry which is preliminary data.</text>
</comment>
<proteinExistence type="predicted"/>
<organism evidence="1 2">
    <name type="scientific">Saccharibacillus sacchari</name>
    <dbReference type="NCBI Taxonomy" id="456493"/>
    <lineage>
        <taxon>Bacteria</taxon>
        <taxon>Bacillati</taxon>
        <taxon>Bacillota</taxon>
        <taxon>Bacilli</taxon>
        <taxon>Bacillales</taxon>
        <taxon>Paenibacillaceae</taxon>
        <taxon>Saccharibacillus</taxon>
    </lineage>
</organism>
<sequence>MNMIEEFNEELNDGQHLVVMPLSRVLIEDEFKIGKYRFYPIGEFEIRSLRPVPNKFHSVMNGSEMNEDEFMAIGLEGQALREAATALTGACSEVFDSSPLLVFPVDGFDWDRFLEADSHDYDLKILRSLTNEAEKVMDILKFFLCRADLIDTLPSVAGIWDQPDGFSSALIFNIDDYESYIIAGSIITHKAVKGSGLDLNNCEEISEKYEKLTTTNGEVGKIAKMALSMHTSFLESNSPTTQFVRAMTLLEFLAYPDDYQQFKYVRKKITPHLAKDYNDYLRLKDRFNKLTSKKDETGNHIGYRTRIVHIGDSIEDILEDEMQVKKVMLELQGYIGKVIEDMINNHEMSWSEFEEFREQKKRSLGIV</sequence>
<protein>
    <submittedName>
        <fullName evidence="1">Uncharacterized protein</fullName>
    </submittedName>
</protein>
<evidence type="ECO:0000313" key="1">
    <source>
        <dbReference type="EMBL" id="MEJ8303655.1"/>
    </source>
</evidence>
<accession>A0ACC6P9R1</accession>
<keyword evidence="2" id="KW-1185">Reference proteome</keyword>
<dbReference type="EMBL" id="JBBKAR010000023">
    <property type="protein sequence ID" value="MEJ8303655.1"/>
    <property type="molecule type" value="Genomic_DNA"/>
</dbReference>